<evidence type="ECO:0000313" key="6">
    <source>
        <dbReference type="EMBL" id="TVY53335.1"/>
    </source>
</evidence>
<evidence type="ECO:0000313" key="7">
    <source>
        <dbReference type="Proteomes" id="UP000481288"/>
    </source>
</evidence>
<dbReference type="SUPFAM" id="SSF52166">
    <property type="entry name" value="Ribosomal protein L4"/>
    <property type="match status" value="1"/>
</dbReference>
<accession>A0A7D8Z5L4</accession>
<dbReference type="GO" id="GO:1990904">
    <property type="term" value="C:ribonucleoprotein complex"/>
    <property type="evidence" value="ECO:0007669"/>
    <property type="project" value="UniProtKB-KW"/>
</dbReference>
<dbReference type="PANTHER" id="PTHR10746:SF6">
    <property type="entry name" value="LARGE RIBOSOMAL SUBUNIT PROTEIN UL4M"/>
    <property type="match status" value="1"/>
</dbReference>
<dbReference type="AlphaFoldDB" id="A0A7D8Z5L4"/>
<dbReference type="FunFam" id="3.40.1370.10:FF:000016">
    <property type="entry name" value="60S ribosomal protein L4, mitochondrial"/>
    <property type="match status" value="1"/>
</dbReference>
<dbReference type="OrthoDB" id="275876at2759"/>
<dbReference type="InterPro" id="IPR002136">
    <property type="entry name" value="Ribosomal_uL4"/>
</dbReference>
<evidence type="ECO:0000256" key="1">
    <source>
        <dbReference type="ARBA" id="ARBA00010528"/>
    </source>
</evidence>
<dbReference type="GO" id="GO:0006412">
    <property type="term" value="P:translation"/>
    <property type="evidence" value="ECO:0007669"/>
    <property type="project" value="InterPro"/>
</dbReference>
<name>A0A7D8Z5L4_9HELO</name>
<evidence type="ECO:0000256" key="4">
    <source>
        <dbReference type="ARBA" id="ARBA00040565"/>
    </source>
</evidence>
<dbReference type="Gene3D" id="3.40.1370.10">
    <property type="match status" value="1"/>
</dbReference>
<dbReference type="EMBL" id="QGMG01000469">
    <property type="protein sequence ID" value="TVY53335.1"/>
    <property type="molecule type" value="Genomic_DNA"/>
</dbReference>
<keyword evidence="3" id="KW-0687">Ribonucleoprotein</keyword>
<feature type="region of interest" description="Disordered" evidence="5">
    <location>
        <begin position="136"/>
        <end position="159"/>
    </location>
</feature>
<dbReference type="Pfam" id="PF00573">
    <property type="entry name" value="Ribosomal_L4"/>
    <property type="match status" value="1"/>
</dbReference>
<dbReference type="GO" id="GO:0005840">
    <property type="term" value="C:ribosome"/>
    <property type="evidence" value="ECO:0007669"/>
    <property type="project" value="UniProtKB-KW"/>
</dbReference>
<protein>
    <recommendedName>
        <fullName evidence="4">Large ribosomal subunit protein uL4m</fullName>
    </recommendedName>
</protein>
<evidence type="ECO:0000256" key="3">
    <source>
        <dbReference type="ARBA" id="ARBA00023274"/>
    </source>
</evidence>
<dbReference type="PANTHER" id="PTHR10746">
    <property type="entry name" value="50S RIBOSOMAL PROTEIN L4"/>
    <property type="match status" value="1"/>
</dbReference>
<keyword evidence="7" id="KW-1185">Reference proteome</keyword>
<dbReference type="GO" id="GO:0003735">
    <property type="term" value="F:structural constituent of ribosome"/>
    <property type="evidence" value="ECO:0007669"/>
    <property type="project" value="InterPro"/>
</dbReference>
<reference evidence="6 7" key="1">
    <citation type="submission" date="2018-05" db="EMBL/GenBank/DDBJ databases">
        <title>Whole genome sequencing for identification of molecular markers to develop diagnostic detection tools for the regulated plant pathogen Lachnellula willkommii.</title>
        <authorList>
            <person name="Giroux E."/>
            <person name="Bilodeau G."/>
        </authorList>
    </citation>
    <scope>NUCLEOTIDE SEQUENCE [LARGE SCALE GENOMIC DNA]</scope>
    <source>
        <strain evidence="6 7">CBS 625.97</strain>
    </source>
</reference>
<evidence type="ECO:0000256" key="2">
    <source>
        <dbReference type="ARBA" id="ARBA00022980"/>
    </source>
</evidence>
<dbReference type="InterPro" id="IPR023574">
    <property type="entry name" value="Ribosomal_uL4_dom_sf"/>
</dbReference>
<evidence type="ECO:0000256" key="5">
    <source>
        <dbReference type="SAM" id="MobiDB-lite"/>
    </source>
</evidence>
<organism evidence="6 7">
    <name type="scientific">Lachnellula cervina</name>
    <dbReference type="NCBI Taxonomy" id="1316786"/>
    <lineage>
        <taxon>Eukaryota</taxon>
        <taxon>Fungi</taxon>
        <taxon>Dikarya</taxon>
        <taxon>Ascomycota</taxon>
        <taxon>Pezizomycotina</taxon>
        <taxon>Leotiomycetes</taxon>
        <taxon>Helotiales</taxon>
        <taxon>Lachnaceae</taxon>
        <taxon>Lachnellula</taxon>
    </lineage>
</organism>
<dbReference type="NCBIfam" id="TIGR03953">
    <property type="entry name" value="rplD_bact"/>
    <property type="match status" value="1"/>
</dbReference>
<dbReference type="Proteomes" id="UP000481288">
    <property type="component" value="Unassembled WGS sequence"/>
</dbReference>
<gene>
    <name evidence="6" type="primary">yml6</name>
    <name evidence="6" type="ORF">LCER1_G004351</name>
</gene>
<proteinExistence type="inferred from homology"/>
<sequence>MASKGLQGFSRSARTLRAFGSSKDPLTQCLAPRISRSMATETSLLSSLTQEYDIASLPDVANTEPFSPPTVLTTIYKFPTMEPIRFESYSSKHLYLPLRRDILHRAVVFEGDGTRQGTANTKTRWEIHGSHRKIRPQKGTGQARLGTKQSPMLKGGAKVFGPRPRDFSTELPRKMYDLAWRTALSWRYRKGDLIICEDGMELEQAGTKFVKAIFKHNRWGKEDGRSLLITGGESENLYKALENAGEDGRVKMEHEVDVKDLLELGRIIIEKKALDRILKDHQSDLVSKVRAAV</sequence>
<dbReference type="InterPro" id="IPR013005">
    <property type="entry name" value="Ribosomal_uL4-like"/>
</dbReference>
<comment type="similarity">
    <text evidence="1">Belongs to the universal ribosomal protein uL4 family.</text>
</comment>
<comment type="caution">
    <text evidence="6">The sequence shown here is derived from an EMBL/GenBank/DDBJ whole genome shotgun (WGS) entry which is preliminary data.</text>
</comment>
<keyword evidence="2 6" id="KW-0689">Ribosomal protein</keyword>